<protein>
    <recommendedName>
        <fullName evidence="3">Phage protein</fullName>
    </recommendedName>
</protein>
<proteinExistence type="predicted"/>
<organism evidence="1 2">
    <name type="scientific">Agarivorans gilvus</name>
    <dbReference type="NCBI Taxonomy" id="680279"/>
    <lineage>
        <taxon>Bacteria</taxon>
        <taxon>Pseudomonadati</taxon>
        <taxon>Pseudomonadota</taxon>
        <taxon>Gammaproteobacteria</taxon>
        <taxon>Alteromonadales</taxon>
        <taxon>Alteromonadaceae</taxon>
        <taxon>Agarivorans</taxon>
    </lineage>
</organism>
<evidence type="ECO:0008006" key="3">
    <source>
        <dbReference type="Google" id="ProtNLM"/>
    </source>
</evidence>
<accession>A0ABQ1I6E3</accession>
<dbReference type="Proteomes" id="UP000651977">
    <property type="component" value="Unassembled WGS sequence"/>
</dbReference>
<keyword evidence="2" id="KW-1185">Reference proteome</keyword>
<evidence type="ECO:0000313" key="1">
    <source>
        <dbReference type="EMBL" id="GGB21092.1"/>
    </source>
</evidence>
<evidence type="ECO:0000313" key="2">
    <source>
        <dbReference type="Proteomes" id="UP000651977"/>
    </source>
</evidence>
<dbReference type="EMBL" id="BMDY01000039">
    <property type="protein sequence ID" value="GGB21092.1"/>
    <property type="molecule type" value="Genomic_DNA"/>
</dbReference>
<comment type="caution">
    <text evidence="1">The sequence shown here is derived from an EMBL/GenBank/DDBJ whole genome shotgun (WGS) entry which is preliminary data.</text>
</comment>
<name>A0ABQ1I6E3_9ALTE</name>
<gene>
    <name evidence="1" type="ORF">GCM10007414_38100</name>
</gene>
<sequence>MHTNNMLDISMNLDELVNSVPEIDLRENLSRRIGEWKQDGKDIEVLAYLIGEWHGNFWFEDTDASNKFHSEFQNFKNAAIDNVGGLTLNERLYWFGLFEVWESGNETTHKRLRSKLRANA</sequence>
<dbReference type="RefSeq" id="WP_055731943.1">
    <property type="nucleotide sequence ID" value="NZ_BMDY01000039.1"/>
</dbReference>
<reference evidence="2" key="1">
    <citation type="journal article" date="2019" name="Int. J. Syst. Evol. Microbiol.">
        <title>The Global Catalogue of Microorganisms (GCM) 10K type strain sequencing project: providing services to taxonomists for standard genome sequencing and annotation.</title>
        <authorList>
            <consortium name="The Broad Institute Genomics Platform"/>
            <consortium name="The Broad Institute Genome Sequencing Center for Infectious Disease"/>
            <person name="Wu L."/>
            <person name="Ma J."/>
        </authorList>
    </citation>
    <scope>NUCLEOTIDE SEQUENCE [LARGE SCALE GENOMIC DNA]</scope>
    <source>
        <strain evidence="2">CGMCC 1.10131</strain>
    </source>
</reference>